<dbReference type="RefSeq" id="WP_124320274.1">
    <property type="nucleotide sequence ID" value="NZ_CP027753.1"/>
</dbReference>
<name>A0A3G7TP27_9PSED</name>
<dbReference type="Proteomes" id="UP000268048">
    <property type="component" value="Chromosome"/>
</dbReference>
<evidence type="ECO:0000313" key="1">
    <source>
        <dbReference type="EMBL" id="AZE48258.1"/>
    </source>
</evidence>
<proteinExistence type="predicted"/>
<reference evidence="1 2" key="1">
    <citation type="submission" date="2018-03" db="EMBL/GenBank/DDBJ databases">
        <title>Diversity of phytobeneficial traits revealed by whole-genome analysis of worldwide-isolated phenazine-producing Pseudomonas spp.</title>
        <authorList>
            <person name="Biessy A."/>
            <person name="Novinscak A."/>
            <person name="Blom J."/>
            <person name="Leger G."/>
            <person name="Thomashow L.S."/>
            <person name="Cazorla F.M."/>
            <person name="Josic D."/>
            <person name="Filion M."/>
        </authorList>
    </citation>
    <scope>NUCLEOTIDE SEQUENCE [LARGE SCALE GENOMIC DNA]</scope>
    <source>
        <strain evidence="1 2">B25</strain>
    </source>
</reference>
<dbReference type="EMBL" id="CP027753">
    <property type="protein sequence ID" value="AZE48258.1"/>
    <property type="molecule type" value="Genomic_DNA"/>
</dbReference>
<sequence>MSEAKTAEQRLHELEVVVKTLILFNQNAIATVSRRITQGNPAIADALIHDLSDLKARSYSGIDKGLHDQYVDSLIAGVS</sequence>
<organism evidence="1 2">
    <name type="scientific">Pseudomonas chlororaphis</name>
    <dbReference type="NCBI Taxonomy" id="587753"/>
    <lineage>
        <taxon>Bacteria</taxon>
        <taxon>Pseudomonadati</taxon>
        <taxon>Pseudomonadota</taxon>
        <taxon>Gammaproteobacteria</taxon>
        <taxon>Pseudomonadales</taxon>
        <taxon>Pseudomonadaceae</taxon>
        <taxon>Pseudomonas</taxon>
    </lineage>
</organism>
<dbReference type="AlphaFoldDB" id="A0A3G7TP27"/>
<accession>A0A3G7TP27</accession>
<evidence type="ECO:0000313" key="2">
    <source>
        <dbReference type="Proteomes" id="UP000268048"/>
    </source>
</evidence>
<gene>
    <name evidence="1" type="ORF">C4K04_2585</name>
</gene>
<protein>
    <submittedName>
        <fullName evidence="1">Uncharacterized protein</fullName>
    </submittedName>
</protein>